<dbReference type="InterPro" id="IPR043737">
    <property type="entry name" value="DUF5682"/>
</dbReference>
<dbReference type="Pfam" id="PF18934">
    <property type="entry name" value="DUF5682"/>
    <property type="match status" value="1"/>
</dbReference>
<dbReference type="Gene3D" id="3.40.50.410">
    <property type="entry name" value="von Willebrand factor, type A domain"/>
    <property type="match status" value="1"/>
</dbReference>
<feature type="region of interest" description="Disordered" evidence="1">
    <location>
        <begin position="148"/>
        <end position="227"/>
    </location>
</feature>
<dbReference type="InterPro" id="IPR008912">
    <property type="entry name" value="Uncharacterised_CoxE"/>
</dbReference>
<organism evidence="2 3">
    <name type="scientific">Actinospica durhamensis</name>
    <dbReference type="NCBI Taxonomy" id="1508375"/>
    <lineage>
        <taxon>Bacteria</taxon>
        <taxon>Bacillati</taxon>
        <taxon>Actinomycetota</taxon>
        <taxon>Actinomycetes</taxon>
        <taxon>Catenulisporales</taxon>
        <taxon>Actinospicaceae</taxon>
        <taxon>Actinospica</taxon>
    </lineage>
</organism>
<dbReference type="InterPro" id="IPR036465">
    <property type="entry name" value="vWFA_dom_sf"/>
</dbReference>
<accession>A0A941ETA5</accession>
<dbReference type="PANTHER" id="PTHR30634">
    <property type="entry name" value="OUTER MEMBRANE LOLAB LIPOPROTEIN INSERTION APPARATUS"/>
    <property type="match status" value="1"/>
</dbReference>
<dbReference type="Proteomes" id="UP000675781">
    <property type="component" value="Unassembled WGS sequence"/>
</dbReference>
<feature type="region of interest" description="Disordered" evidence="1">
    <location>
        <begin position="1"/>
        <end position="25"/>
    </location>
</feature>
<gene>
    <name evidence="2" type="ORF">KDL01_26700</name>
</gene>
<comment type="caution">
    <text evidence="2">The sequence shown here is derived from an EMBL/GenBank/DDBJ whole genome shotgun (WGS) entry which is preliminary data.</text>
</comment>
<dbReference type="InterPro" id="IPR050458">
    <property type="entry name" value="LolB"/>
</dbReference>
<dbReference type="PANTHER" id="PTHR30634:SF7">
    <property type="entry name" value="VWA DOMAIN-CONTAINING PROTEIN"/>
    <property type="match status" value="1"/>
</dbReference>
<evidence type="ECO:0000256" key="1">
    <source>
        <dbReference type="SAM" id="MobiDB-lite"/>
    </source>
</evidence>
<dbReference type="RefSeq" id="WP_212531368.1">
    <property type="nucleotide sequence ID" value="NZ_JAGSOG010000168.1"/>
</dbReference>
<proteinExistence type="predicted"/>
<dbReference type="EMBL" id="JAGSOG010000168">
    <property type="protein sequence ID" value="MBR7836896.1"/>
    <property type="molecule type" value="Genomic_DNA"/>
</dbReference>
<keyword evidence="3" id="KW-1185">Reference proteome</keyword>
<name>A0A941ETA5_9ACTN</name>
<evidence type="ECO:0000313" key="3">
    <source>
        <dbReference type="Proteomes" id="UP000675781"/>
    </source>
</evidence>
<evidence type="ECO:0000313" key="2">
    <source>
        <dbReference type="EMBL" id="MBR7836896.1"/>
    </source>
</evidence>
<protein>
    <submittedName>
        <fullName evidence="2">VWA domain-containing protein</fullName>
    </submittedName>
</protein>
<sequence length="1258" mass="131069">MSSAADTLPAPAAGSAAASAADPAPDRAVAPQDALEVLAASREPYVIGVRHHSPALAAAMPALLDAAAPDVLLIELPAEAGPWLDYLADDHAVAPLALAGAASGAVSDVVGMAFYPFADFSPELAALRWARAHGAPVLPCDLPLAAPAEITGPTPREGERKPSLPTKAPLPVKASAPGKASVPAKVSVPENASVPENGPGAAESALSAVPSRPADSGPRYGDALRSSVTGRAGEDLWDRQVEARAPGATPEQVRRAALAVGWALRTDATFVDPRDLVREEWMRGVLQSVAGRRVTMVLGAFHVPAMLPSMGASVPPSPVQSVPVDVVEAALKGASQESMSLVSYTFSLLDERSGYPAGIRDPLWQQSVYEAGGDVEAVRSAAAAHLVSVCRALRDVGHPAGPAEAKQALRFALDLATLRGLAAPARGEIVEAVQAVLGQGDSLGRGRALAQAMEVALVGERAGVLAPGTPISGLRVAVQNLLAELRLPGPGEQSREMRLDPLRSPLDRRREVTLRRLAVCDVPYAESRDLVAPGGLPPLTSAWRAAWTPSTEAHLNALTVRGLSLAQAAENVLRYELRRQRDASGPTSAETLVGLQRAAECGVASILAERARDIDAIVIPTASLSELVRAAELADRIRAGHVPGIAEGEVPWDDELSERIDAAALHHLDGIGGSRDLADARSLTAFVLRAVASGSALRADRALRRLETDAGPMIAAAAGACLVLTGATEPGALGERVAGWIDTATHRAARSALRERLSGLLAAAGPLLNAGPSVLDPVITCINDLSDDAFLERLPSLRGGFKDLAADQRERILRSVERRIGTTIRASSASGPTPEALADAAGADAAGRAAILAAGLRLPGLEPSEGSVESILPAVPDRAAPPSTVVDHRVLLLTPADRWRLILAREQSCLNGAARRYSAALDELYGRGESWGDGAGGAPSTGAGREPAFPSVREWSSELEALFGKSVREEVLAQAASAGRLDAALLIDPATVTPSVELLRNVLSLAGGMPEQVLAKLRPLVARLIEELTKQLANQLRPALHGLTSPRPTSRPGGRLDFDRTVRANLGTARRDADGTVTLLPERPVFHTRVRKSADWRLILVVDVSGSMESSVIWSALTAAVFAGISTLETHFLAFSTSVIDFTDRVSDPLSLLLEVRVGGGTHIAGALAHARSLVTVPSRTLVVTISDFEEGFGVEGLLAEVRRLAESGVTLLGCASLDDEGHPRYSVPIAEAVAGAGMPVAALSPLELAAWVGEKVR</sequence>
<dbReference type="AlphaFoldDB" id="A0A941ETA5"/>
<reference evidence="2" key="1">
    <citation type="submission" date="2021-04" db="EMBL/GenBank/DDBJ databases">
        <title>Genome based classification of Actinospica acidithermotolerans sp. nov., an actinobacterium isolated from an Indonesian hot spring.</title>
        <authorList>
            <person name="Kusuma A.B."/>
            <person name="Putra K.E."/>
            <person name="Nafisah S."/>
            <person name="Loh J."/>
            <person name="Nouioui I."/>
            <person name="Goodfellow M."/>
        </authorList>
    </citation>
    <scope>NUCLEOTIDE SEQUENCE</scope>
    <source>
        <strain evidence="2">CSCA 57</strain>
    </source>
</reference>
<dbReference type="Pfam" id="PF05762">
    <property type="entry name" value="VWA_CoxE"/>
    <property type="match status" value="1"/>
</dbReference>
<dbReference type="SUPFAM" id="SSF53300">
    <property type="entry name" value="vWA-like"/>
    <property type="match status" value="1"/>
</dbReference>